<reference evidence="6" key="2">
    <citation type="submission" date="2020-05" db="UniProtKB">
        <authorList>
            <consortium name="EnsemblMetazoa"/>
        </authorList>
    </citation>
    <scope>IDENTIFICATION</scope>
</reference>
<gene>
    <name evidence="5" type="ORF">ZHAS_00006085</name>
</gene>
<dbReference type="OrthoDB" id="17948at2759"/>
<dbReference type="Gene3D" id="3.20.20.140">
    <property type="entry name" value="Metal-dependent hydrolases"/>
    <property type="match status" value="1"/>
</dbReference>
<dbReference type="PANTHER" id="PTHR13031">
    <property type="entry name" value="RIBONUCLEASE P SUBUNIT P30"/>
    <property type="match status" value="1"/>
</dbReference>
<dbReference type="SUPFAM" id="SSF89550">
    <property type="entry name" value="PHP domain-like"/>
    <property type="match status" value="1"/>
</dbReference>
<dbReference type="AlphaFoldDB" id="A0A084VL42"/>
<reference evidence="5 7" key="1">
    <citation type="journal article" date="2014" name="BMC Genomics">
        <title>Genome sequence of Anopheles sinensis provides insight into genetics basis of mosquito competence for malaria parasites.</title>
        <authorList>
            <person name="Zhou D."/>
            <person name="Zhang D."/>
            <person name="Ding G."/>
            <person name="Shi L."/>
            <person name="Hou Q."/>
            <person name="Ye Y."/>
            <person name="Xu Y."/>
            <person name="Zhou H."/>
            <person name="Xiong C."/>
            <person name="Li S."/>
            <person name="Yu J."/>
            <person name="Hong S."/>
            <person name="Yu X."/>
            <person name="Zou P."/>
            <person name="Chen C."/>
            <person name="Chang X."/>
            <person name="Wang W."/>
            <person name="Lv Y."/>
            <person name="Sun Y."/>
            <person name="Ma L."/>
            <person name="Shen B."/>
            <person name="Zhu C."/>
        </authorList>
    </citation>
    <scope>NUCLEOTIDE SEQUENCE [LARGE SCALE GENOMIC DNA]</scope>
</reference>
<evidence type="ECO:0000256" key="4">
    <source>
        <dbReference type="SAM" id="MobiDB-lite"/>
    </source>
</evidence>
<evidence type="ECO:0000256" key="2">
    <source>
        <dbReference type="ARBA" id="ARBA00007331"/>
    </source>
</evidence>
<accession>A0A084VL42</accession>
<dbReference type="STRING" id="74873.A0A084VL42"/>
<dbReference type="VEuPathDB" id="VectorBase:ASIS006764"/>
<keyword evidence="7" id="KW-1185">Reference proteome</keyword>
<evidence type="ECO:0000313" key="5">
    <source>
        <dbReference type="EMBL" id="KFB38686.1"/>
    </source>
</evidence>
<keyword evidence="3" id="KW-0819">tRNA processing</keyword>
<evidence type="ECO:0000256" key="3">
    <source>
        <dbReference type="ARBA" id="ARBA00022694"/>
    </source>
</evidence>
<dbReference type="VEuPathDB" id="VectorBase:ASIC006085"/>
<feature type="compositionally biased region" description="Basic residues" evidence="4">
    <location>
        <begin position="295"/>
        <end position="312"/>
    </location>
</feature>
<name>A0A084VL42_ANOSI</name>
<protein>
    <submittedName>
        <fullName evidence="5">AGAP008481-PA-like protein</fullName>
    </submittedName>
</protein>
<dbReference type="EnsemblMetazoa" id="ASIC006085-RA">
    <property type="protein sequence ID" value="ASIC006085-PA"/>
    <property type="gene ID" value="ASIC006085"/>
</dbReference>
<comment type="similarity">
    <text evidence="2">Belongs to the eukaryotic/archaeal RNase P protein component 3 family.</text>
</comment>
<comment type="subcellular location">
    <subcellularLocation>
        <location evidence="1">Nucleus</location>
    </subcellularLocation>
</comment>
<dbReference type="InterPro" id="IPR002738">
    <property type="entry name" value="RNase_P_p30"/>
</dbReference>
<feature type="region of interest" description="Disordered" evidence="4">
    <location>
        <begin position="255"/>
        <end position="312"/>
    </location>
</feature>
<proteinExistence type="inferred from homology"/>
<dbReference type="EMBL" id="ATLV01014408">
    <property type="status" value="NOT_ANNOTATED_CDS"/>
    <property type="molecule type" value="Genomic_DNA"/>
</dbReference>
<dbReference type="InterPro" id="IPR016195">
    <property type="entry name" value="Pol/histidinol_Pase-like"/>
</dbReference>
<dbReference type="GO" id="GO:0005655">
    <property type="term" value="C:nucleolar ribonuclease P complex"/>
    <property type="evidence" value="ECO:0007669"/>
    <property type="project" value="TreeGrafter"/>
</dbReference>
<dbReference type="EMBL" id="KE524970">
    <property type="protein sequence ID" value="KFB38686.1"/>
    <property type="molecule type" value="Genomic_DNA"/>
</dbReference>
<sequence>MNSYTGYTDLCIPETDTDKLVAIIQEAIELGYRNLAIEKKFNASEQHVGNKKDPVPKPTRLTELRAKFGGQIRLLNRLTVIFKENTISLVLNKSNNISGYDIIAAQPTTDDSLAYACQCLTCDIITYEVDETFQFLNVNRKLYYNAVDRNVAFELKYAPAIVNSMHRRDTIAQAHFYHSTGKSRNLLISSGATNAFQLRSPYDIANLGLIFGLSEAQSKQAIRDIPNKSLHWAQARRFGKAGIDIFRRSRKENAVDSDDYSDSELNEEISDDEAMEVTMDSKNEDVDELMEMQPAKKKKKQENKGKNKKNPL</sequence>
<evidence type="ECO:0000313" key="7">
    <source>
        <dbReference type="Proteomes" id="UP000030765"/>
    </source>
</evidence>
<dbReference type="GO" id="GO:0003723">
    <property type="term" value="F:RNA binding"/>
    <property type="evidence" value="ECO:0007669"/>
    <property type="project" value="TreeGrafter"/>
</dbReference>
<feature type="compositionally biased region" description="Acidic residues" evidence="4">
    <location>
        <begin position="255"/>
        <end position="275"/>
    </location>
</feature>
<evidence type="ECO:0000256" key="1">
    <source>
        <dbReference type="ARBA" id="ARBA00004123"/>
    </source>
</evidence>
<evidence type="ECO:0000313" key="6">
    <source>
        <dbReference type="EnsemblMetazoa" id="ASIC006085-PA"/>
    </source>
</evidence>
<dbReference type="Pfam" id="PF01876">
    <property type="entry name" value="RNase_P_p30"/>
    <property type="match status" value="1"/>
</dbReference>
<dbReference type="GO" id="GO:0008033">
    <property type="term" value="P:tRNA processing"/>
    <property type="evidence" value="ECO:0007669"/>
    <property type="project" value="UniProtKB-KW"/>
</dbReference>
<dbReference type="Proteomes" id="UP000030765">
    <property type="component" value="Unassembled WGS sequence"/>
</dbReference>
<dbReference type="OMA" id="ITCIEEN"/>
<organism evidence="6 7">
    <name type="scientific">Anopheles sinensis</name>
    <name type="common">Mosquito</name>
    <dbReference type="NCBI Taxonomy" id="74873"/>
    <lineage>
        <taxon>Eukaryota</taxon>
        <taxon>Metazoa</taxon>
        <taxon>Ecdysozoa</taxon>
        <taxon>Arthropoda</taxon>
        <taxon>Hexapoda</taxon>
        <taxon>Insecta</taxon>
        <taxon>Pterygota</taxon>
        <taxon>Neoptera</taxon>
        <taxon>Endopterygota</taxon>
        <taxon>Diptera</taxon>
        <taxon>Nematocera</taxon>
        <taxon>Culicoidea</taxon>
        <taxon>Culicidae</taxon>
        <taxon>Anophelinae</taxon>
        <taxon>Anopheles</taxon>
    </lineage>
</organism>
<dbReference type="PANTHER" id="PTHR13031:SF0">
    <property type="entry name" value="RIBONUCLEASE P PROTEIN SUBUNIT P30"/>
    <property type="match status" value="1"/>
</dbReference>